<name>A0A0S3SSD2_PHAAN</name>
<dbReference type="Proteomes" id="UP000291084">
    <property type="component" value="Chromosome 8"/>
</dbReference>
<keyword evidence="2" id="KW-1185">Reference proteome</keyword>
<sequence length="117" mass="12285">MLRGSCSESSLEKRIRINAVRTAVSTNRSSICGTHITGAHRTSICGKEKPDFDLRQGEAGLQSAARRTEAGLRSAARSAGLRSAARSAGLRSAVRSVGLRSAARSVGLRSAARGFET</sequence>
<dbReference type="AlphaFoldDB" id="A0A0S3SSD2"/>
<dbReference type="EMBL" id="AP015041">
    <property type="protein sequence ID" value="BAT95736.1"/>
    <property type="molecule type" value="Genomic_DNA"/>
</dbReference>
<evidence type="ECO:0000313" key="1">
    <source>
        <dbReference type="EMBL" id="BAT95736.1"/>
    </source>
</evidence>
<protein>
    <submittedName>
        <fullName evidence="1">Uncharacterized protein</fullName>
    </submittedName>
</protein>
<reference evidence="1 2" key="1">
    <citation type="journal article" date="2015" name="Sci. Rep.">
        <title>The power of single molecule real-time sequencing technology in the de novo assembly of a eukaryotic genome.</title>
        <authorList>
            <person name="Sakai H."/>
            <person name="Naito K."/>
            <person name="Ogiso-Tanaka E."/>
            <person name="Takahashi Y."/>
            <person name="Iseki K."/>
            <person name="Muto C."/>
            <person name="Satou K."/>
            <person name="Teruya K."/>
            <person name="Shiroma A."/>
            <person name="Shimoji M."/>
            <person name="Hirano T."/>
            <person name="Itoh T."/>
            <person name="Kaga A."/>
            <person name="Tomooka N."/>
        </authorList>
    </citation>
    <scope>NUCLEOTIDE SEQUENCE [LARGE SCALE GENOMIC DNA]</scope>
    <source>
        <strain evidence="2">cv. Shumari</strain>
    </source>
</reference>
<proteinExistence type="predicted"/>
<evidence type="ECO:0000313" key="2">
    <source>
        <dbReference type="Proteomes" id="UP000291084"/>
    </source>
</evidence>
<organism evidence="1 2">
    <name type="scientific">Vigna angularis var. angularis</name>
    <dbReference type="NCBI Taxonomy" id="157739"/>
    <lineage>
        <taxon>Eukaryota</taxon>
        <taxon>Viridiplantae</taxon>
        <taxon>Streptophyta</taxon>
        <taxon>Embryophyta</taxon>
        <taxon>Tracheophyta</taxon>
        <taxon>Spermatophyta</taxon>
        <taxon>Magnoliopsida</taxon>
        <taxon>eudicotyledons</taxon>
        <taxon>Gunneridae</taxon>
        <taxon>Pentapetalae</taxon>
        <taxon>rosids</taxon>
        <taxon>fabids</taxon>
        <taxon>Fabales</taxon>
        <taxon>Fabaceae</taxon>
        <taxon>Papilionoideae</taxon>
        <taxon>50 kb inversion clade</taxon>
        <taxon>NPAAA clade</taxon>
        <taxon>indigoferoid/millettioid clade</taxon>
        <taxon>Phaseoleae</taxon>
        <taxon>Vigna</taxon>
    </lineage>
</organism>
<accession>A0A0S3SSD2</accession>
<gene>
    <name evidence="1" type="primary">Vigan.08G251500</name>
    <name evidence="1" type="ORF">VIGAN_08251500</name>
</gene>